<keyword evidence="2" id="KW-0004">4Fe-4S</keyword>
<dbReference type="Gene3D" id="3.30.70.20">
    <property type="match status" value="1"/>
</dbReference>
<feature type="transmembrane region" description="Helical" evidence="8">
    <location>
        <begin position="180"/>
        <end position="199"/>
    </location>
</feature>
<gene>
    <name evidence="10" type="ORF">HPU229334_02740</name>
</gene>
<feature type="transmembrane region" description="Helical" evidence="8">
    <location>
        <begin position="12"/>
        <end position="33"/>
    </location>
</feature>
<evidence type="ECO:0000256" key="2">
    <source>
        <dbReference type="ARBA" id="ARBA00022485"/>
    </source>
</evidence>
<dbReference type="Pfam" id="PF12801">
    <property type="entry name" value="Fer4_5"/>
    <property type="match status" value="2"/>
</dbReference>
<reference evidence="10 11" key="1">
    <citation type="submission" date="2014-06" db="EMBL/GenBank/DDBJ databases">
        <title>Helicobacter pullorum isolates in fresh chicken meat - phenotypic and genotypic features.</title>
        <authorList>
            <person name="Borges V."/>
            <person name="Santos A."/>
            <person name="Correia C.B."/>
            <person name="Saraiva M."/>
            <person name="Menard A."/>
            <person name="Vieira L."/>
            <person name="Sampaio D.A."/>
            <person name="Gomes J.P."/>
            <person name="Oleastro M."/>
        </authorList>
    </citation>
    <scope>NUCLEOTIDE SEQUENCE [LARGE SCALE GENOMIC DNA]</scope>
    <source>
        <strain evidence="10 11">229334/12</strain>
    </source>
</reference>
<feature type="domain" description="4Fe-4S ferredoxin-type" evidence="9">
    <location>
        <begin position="200"/>
        <end position="230"/>
    </location>
</feature>
<dbReference type="InterPro" id="IPR011886">
    <property type="entry name" value="NapH_MauN"/>
</dbReference>
<feature type="domain" description="4Fe-4S ferredoxin-type" evidence="9">
    <location>
        <begin position="231"/>
        <end position="260"/>
    </location>
</feature>
<keyword evidence="4" id="KW-0677">Repeat</keyword>
<dbReference type="AlphaFoldDB" id="A0A0N1MQ45"/>
<evidence type="ECO:0000256" key="1">
    <source>
        <dbReference type="ARBA" id="ARBA00022448"/>
    </source>
</evidence>
<protein>
    <submittedName>
        <fullName evidence="10">Quinol dehydrogenase</fullName>
    </submittedName>
</protein>
<keyword evidence="6" id="KW-0408">Iron</keyword>
<dbReference type="InterPro" id="IPR017896">
    <property type="entry name" value="4Fe4S_Fe-S-bd"/>
</dbReference>
<proteinExistence type="predicted"/>
<evidence type="ECO:0000256" key="6">
    <source>
        <dbReference type="ARBA" id="ARBA00023004"/>
    </source>
</evidence>
<dbReference type="PANTHER" id="PTHR30176">
    <property type="entry name" value="FERREDOXIN-TYPE PROTEIN NAPH"/>
    <property type="match status" value="1"/>
</dbReference>
<evidence type="ECO:0000259" key="9">
    <source>
        <dbReference type="PROSITE" id="PS51379"/>
    </source>
</evidence>
<keyword evidence="1" id="KW-0813">Transport</keyword>
<keyword evidence="7" id="KW-0411">Iron-sulfur</keyword>
<dbReference type="InterPro" id="IPR051684">
    <property type="entry name" value="Electron_Trans/Redox"/>
</dbReference>
<dbReference type="NCBIfam" id="NF007013">
    <property type="entry name" value="PRK09477.1"/>
    <property type="match status" value="1"/>
</dbReference>
<evidence type="ECO:0000256" key="7">
    <source>
        <dbReference type="ARBA" id="ARBA00023014"/>
    </source>
</evidence>
<evidence type="ECO:0000256" key="4">
    <source>
        <dbReference type="ARBA" id="ARBA00022737"/>
    </source>
</evidence>
<accession>A0A0N1MQ45</accession>
<dbReference type="STRING" id="35818.HPU229336_07850"/>
<dbReference type="InterPro" id="IPR017900">
    <property type="entry name" value="4Fe4S_Fe_S_CS"/>
</dbReference>
<keyword evidence="8" id="KW-0812">Transmembrane</keyword>
<dbReference type="GO" id="GO:0051539">
    <property type="term" value="F:4 iron, 4 sulfur cluster binding"/>
    <property type="evidence" value="ECO:0007669"/>
    <property type="project" value="UniProtKB-KW"/>
</dbReference>
<feature type="transmembrane region" description="Helical" evidence="8">
    <location>
        <begin position="153"/>
        <end position="174"/>
    </location>
</feature>
<dbReference type="GO" id="GO:0046872">
    <property type="term" value="F:metal ion binding"/>
    <property type="evidence" value="ECO:0007669"/>
    <property type="project" value="UniProtKB-KW"/>
</dbReference>
<evidence type="ECO:0000256" key="3">
    <source>
        <dbReference type="ARBA" id="ARBA00022723"/>
    </source>
</evidence>
<dbReference type="PANTHER" id="PTHR30176:SF3">
    <property type="entry name" value="FERREDOXIN-TYPE PROTEIN NAPH"/>
    <property type="match status" value="1"/>
</dbReference>
<evidence type="ECO:0000313" key="11">
    <source>
        <dbReference type="Proteomes" id="UP000037997"/>
    </source>
</evidence>
<organism evidence="10 11">
    <name type="scientific">Helicobacter pullorum</name>
    <dbReference type="NCBI Taxonomy" id="35818"/>
    <lineage>
        <taxon>Bacteria</taxon>
        <taxon>Pseudomonadati</taxon>
        <taxon>Campylobacterota</taxon>
        <taxon>Epsilonproteobacteria</taxon>
        <taxon>Campylobacterales</taxon>
        <taxon>Helicobacteraceae</taxon>
        <taxon>Helicobacter</taxon>
    </lineage>
</organism>
<keyword evidence="5" id="KW-0249">Electron transport</keyword>
<name>A0A0N1MQ45_9HELI</name>
<feature type="transmembrane region" description="Helical" evidence="8">
    <location>
        <begin position="120"/>
        <end position="141"/>
    </location>
</feature>
<evidence type="ECO:0000313" key="10">
    <source>
        <dbReference type="EMBL" id="KPH56327.1"/>
    </source>
</evidence>
<dbReference type="GO" id="GO:0005886">
    <property type="term" value="C:plasma membrane"/>
    <property type="evidence" value="ECO:0007669"/>
    <property type="project" value="TreeGrafter"/>
</dbReference>
<dbReference type="SUPFAM" id="SSF54862">
    <property type="entry name" value="4Fe-4S ferredoxins"/>
    <property type="match status" value="1"/>
</dbReference>
<keyword evidence="8" id="KW-0472">Membrane</keyword>
<dbReference type="NCBIfam" id="TIGR02163">
    <property type="entry name" value="napH"/>
    <property type="match status" value="1"/>
</dbReference>
<comment type="caution">
    <text evidence="10">The sequence shown here is derived from an EMBL/GenBank/DDBJ whole genome shotgun (WGS) entry which is preliminary data.</text>
</comment>
<feature type="transmembrane region" description="Helical" evidence="8">
    <location>
        <begin position="53"/>
        <end position="80"/>
    </location>
</feature>
<keyword evidence="3" id="KW-0479">Metal-binding</keyword>
<sequence>MIFKYRFLIMRRIVQIGLLCLYCLGNYVGIKILQGNLSASLFLETIPLSDPFALLQNFFSGALVGLNALVGGLIILMFYGVFAGRAFCSYVCPMNLVVDLANFLHRILKINYTPISFNKNIRYVVLILALILSSLFGMAAFEAISPIAMIHRGIVFGMGFGIFAVLLVFLLDLFVVKNGFCGYLCPLGAFYSLVGRFAFLKIKYDLNVCTHCMKCKVICPEKQVLGLIGKESGEVISGECTRCGRCVEVCGDNALGFNLLDFTKRK</sequence>
<dbReference type="EMBL" id="JNOC01000016">
    <property type="protein sequence ID" value="KPH56327.1"/>
    <property type="molecule type" value="Genomic_DNA"/>
</dbReference>
<evidence type="ECO:0000256" key="5">
    <source>
        <dbReference type="ARBA" id="ARBA00022982"/>
    </source>
</evidence>
<dbReference type="PROSITE" id="PS00198">
    <property type="entry name" value="4FE4S_FER_1"/>
    <property type="match status" value="2"/>
</dbReference>
<dbReference type="PROSITE" id="PS51379">
    <property type="entry name" value="4FE4S_FER_2"/>
    <property type="match status" value="2"/>
</dbReference>
<keyword evidence="8" id="KW-1133">Transmembrane helix</keyword>
<dbReference type="Proteomes" id="UP000037997">
    <property type="component" value="Unassembled WGS sequence"/>
</dbReference>
<evidence type="ECO:0000256" key="8">
    <source>
        <dbReference type="SAM" id="Phobius"/>
    </source>
</evidence>
<dbReference type="RefSeq" id="WP_054197660.1">
    <property type="nucleotide sequence ID" value="NZ_JNOC01000016.1"/>
</dbReference>
<dbReference type="PATRIC" id="fig|35818.11.peg.538"/>
<dbReference type="Pfam" id="PF13237">
    <property type="entry name" value="Fer4_10"/>
    <property type="match status" value="1"/>
</dbReference>